<feature type="region of interest" description="Disordered" evidence="1">
    <location>
        <begin position="149"/>
        <end position="202"/>
    </location>
</feature>
<feature type="compositionally biased region" description="Polar residues" evidence="1">
    <location>
        <begin position="191"/>
        <end position="202"/>
    </location>
</feature>
<reference evidence="3 4" key="1">
    <citation type="journal article" date="2024" name="Commun. Biol.">
        <title>Comparative genomic analysis of thermophilic fungi reveals convergent evolutionary adaptations and gene losses.</title>
        <authorList>
            <person name="Steindorff A.S."/>
            <person name="Aguilar-Pontes M.V."/>
            <person name="Robinson A.J."/>
            <person name="Andreopoulos B."/>
            <person name="LaButti K."/>
            <person name="Kuo A."/>
            <person name="Mondo S."/>
            <person name="Riley R."/>
            <person name="Otillar R."/>
            <person name="Haridas S."/>
            <person name="Lipzen A."/>
            <person name="Grimwood J."/>
            <person name="Schmutz J."/>
            <person name="Clum A."/>
            <person name="Reid I.D."/>
            <person name="Moisan M.C."/>
            <person name="Butler G."/>
            <person name="Nguyen T.T.M."/>
            <person name="Dewar K."/>
            <person name="Conant G."/>
            <person name="Drula E."/>
            <person name="Henrissat B."/>
            <person name="Hansel C."/>
            <person name="Singer S."/>
            <person name="Hutchinson M.I."/>
            <person name="de Vries R.P."/>
            <person name="Natvig D.O."/>
            <person name="Powell A.J."/>
            <person name="Tsang A."/>
            <person name="Grigoriev I.V."/>
        </authorList>
    </citation>
    <scope>NUCLEOTIDE SEQUENCE [LARGE SCALE GENOMIC DNA]</scope>
    <source>
        <strain evidence="3 4">ATCC 24622</strain>
    </source>
</reference>
<dbReference type="EMBL" id="JAZHXJ010000145">
    <property type="protein sequence ID" value="KAL1872008.1"/>
    <property type="molecule type" value="Genomic_DNA"/>
</dbReference>
<protein>
    <recommendedName>
        <fullName evidence="5">Protein CAP22</fullName>
    </recommendedName>
</protein>
<evidence type="ECO:0000256" key="1">
    <source>
        <dbReference type="SAM" id="MobiDB-lite"/>
    </source>
</evidence>
<name>A0ABR3X8T1_9PEZI</name>
<organism evidence="3 4">
    <name type="scientific">Phialemonium thermophilum</name>
    <dbReference type="NCBI Taxonomy" id="223376"/>
    <lineage>
        <taxon>Eukaryota</taxon>
        <taxon>Fungi</taxon>
        <taxon>Dikarya</taxon>
        <taxon>Ascomycota</taxon>
        <taxon>Pezizomycotina</taxon>
        <taxon>Sordariomycetes</taxon>
        <taxon>Sordariomycetidae</taxon>
        <taxon>Cephalothecales</taxon>
        <taxon>Cephalothecaceae</taxon>
        <taxon>Phialemonium</taxon>
    </lineage>
</organism>
<evidence type="ECO:0008006" key="5">
    <source>
        <dbReference type="Google" id="ProtNLM"/>
    </source>
</evidence>
<proteinExistence type="predicted"/>
<keyword evidence="4" id="KW-1185">Reference proteome</keyword>
<evidence type="ECO:0000313" key="4">
    <source>
        <dbReference type="Proteomes" id="UP001586593"/>
    </source>
</evidence>
<dbReference type="Proteomes" id="UP001586593">
    <property type="component" value="Unassembled WGS sequence"/>
</dbReference>
<accession>A0ABR3X8T1</accession>
<sequence>MYHQTNLFLLLLSTFTASVVKADMQLDPDEIPRPCTAICGPVSELSRTCDTDDDQVPDDHTEDLLEAQCICTNRSFDVARLAALCASCIDQNSSDADRLDNMDVLTTIFKPDIRAIMRTCGFSSTSYAPSASTLAEGVTVQATRPTASSQLTTTVTPGSVVTTTASGGSRGSSSGASTASSSTSANEGASRTGSQQPSPTTNAAVPVVTGAVRAASAGVGAAVVAGVLYLGL</sequence>
<feature type="signal peptide" evidence="2">
    <location>
        <begin position="1"/>
        <end position="22"/>
    </location>
</feature>
<feature type="compositionally biased region" description="Low complexity" evidence="1">
    <location>
        <begin position="152"/>
        <end position="190"/>
    </location>
</feature>
<evidence type="ECO:0000313" key="3">
    <source>
        <dbReference type="EMBL" id="KAL1872008.1"/>
    </source>
</evidence>
<feature type="chain" id="PRO_5046855612" description="Protein CAP22" evidence="2">
    <location>
        <begin position="23"/>
        <end position="232"/>
    </location>
</feature>
<keyword evidence="2" id="KW-0732">Signal</keyword>
<gene>
    <name evidence="3" type="ORF">VTK73DRAFT_1752</name>
</gene>
<comment type="caution">
    <text evidence="3">The sequence shown here is derived from an EMBL/GenBank/DDBJ whole genome shotgun (WGS) entry which is preliminary data.</text>
</comment>
<evidence type="ECO:0000256" key="2">
    <source>
        <dbReference type="SAM" id="SignalP"/>
    </source>
</evidence>